<protein>
    <submittedName>
        <fullName evidence="2">Uncharacterized protein</fullName>
    </submittedName>
</protein>
<evidence type="ECO:0000256" key="1">
    <source>
        <dbReference type="SAM" id="SignalP"/>
    </source>
</evidence>
<organism evidence="2">
    <name type="scientific">Arundo donax</name>
    <name type="common">Giant reed</name>
    <name type="synonym">Donax arundinaceus</name>
    <dbReference type="NCBI Taxonomy" id="35708"/>
    <lineage>
        <taxon>Eukaryota</taxon>
        <taxon>Viridiplantae</taxon>
        <taxon>Streptophyta</taxon>
        <taxon>Embryophyta</taxon>
        <taxon>Tracheophyta</taxon>
        <taxon>Spermatophyta</taxon>
        <taxon>Magnoliopsida</taxon>
        <taxon>Liliopsida</taxon>
        <taxon>Poales</taxon>
        <taxon>Poaceae</taxon>
        <taxon>PACMAD clade</taxon>
        <taxon>Arundinoideae</taxon>
        <taxon>Arundineae</taxon>
        <taxon>Arundo</taxon>
    </lineage>
</organism>
<feature type="signal peptide" evidence="1">
    <location>
        <begin position="1"/>
        <end position="25"/>
    </location>
</feature>
<sequence>MLAYMPSLSLFLLSSFLNCDQSIYACPPTAYRGHPASALTRTNYT</sequence>
<feature type="chain" id="PRO_5002062621" evidence="1">
    <location>
        <begin position="26"/>
        <end position="45"/>
    </location>
</feature>
<evidence type="ECO:0000313" key="2">
    <source>
        <dbReference type="EMBL" id="JAD53604.1"/>
    </source>
</evidence>
<proteinExistence type="predicted"/>
<accession>A0A0A9APK1</accession>
<keyword evidence="1" id="KW-0732">Signal</keyword>
<reference evidence="2" key="2">
    <citation type="journal article" date="2015" name="Data Brief">
        <title>Shoot transcriptome of the giant reed, Arundo donax.</title>
        <authorList>
            <person name="Barrero R.A."/>
            <person name="Guerrero F.D."/>
            <person name="Moolhuijzen P."/>
            <person name="Goolsby J.A."/>
            <person name="Tidwell J."/>
            <person name="Bellgard S.E."/>
            <person name="Bellgard M.I."/>
        </authorList>
    </citation>
    <scope>NUCLEOTIDE SEQUENCE</scope>
    <source>
        <tissue evidence="2">Shoot tissue taken approximately 20 cm above the soil surface</tissue>
    </source>
</reference>
<dbReference type="AlphaFoldDB" id="A0A0A9APK1"/>
<dbReference type="EMBL" id="GBRH01244291">
    <property type="protein sequence ID" value="JAD53604.1"/>
    <property type="molecule type" value="Transcribed_RNA"/>
</dbReference>
<name>A0A0A9APK1_ARUDO</name>
<reference evidence="2" key="1">
    <citation type="submission" date="2014-09" db="EMBL/GenBank/DDBJ databases">
        <authorList>
            <person name="Magalhaes I.L.F."/>
            <person name="Oliveira U."/>
            <person name="Santos F.R."/>
            <person name="Vidigal T.H.D.A."/>
            <person name="Brescovit A.D."/>
            <person name="Santos A.J."/>
        </authorList>
    </citation>
    <scope>NUCLEOTIDE SEQUENCE</scope>
    <source>
        <tissue evidence="2">Shoot tissue taken approximately 20 cm above the soil surface</tissue>
    </source>
</reference>